<keyword evidence="5" id="KW-0804">Transcription</keyword>
<dbReference type="CDD" id="cd00383">
    <property type="entry name" value="trans_reg_C"/>
    <property type="match status" value="1"/>
</dbReference>
<evidence type="ECO:0000256" key="3">
    <source>
        <dbReference type="ARBA" id="ARBA00023015"/>
    </source>
</evidence>
<proteinExistence type="predicted"/>
<evidence type="ECO:0000256" key="5">
    <source>
        <dbReference type="ARBA" id="ARBA00023163"/>
    </source>
</evidence>
<keyword evidence="9" id="KW-1185">Reference proteome</keyword>
<dbReference type="InterPro" id="IPR001867">
    <property type="entry name" value="OmpR/PhoB-type_DNA-bd"/>
</dbReference>
<evidence type="ECO:0000256" key="1">
    <source>
        <dbReference type="ARBA" id="ARBA00022553"/>
    </source>
</evidence>
<dbReference type="PROSITE" id="PS51755">
    <property type="entry name" value="OMPR_PHOB"/>
    <property type="match status" value="1"/>
</dbReference>
<feature type="domain" description="OmpR/PhoB-type" evidence="7">
    <location>
        <begin position="22"/>
        <end position="117"/>
    </location>
</feature>
<evidence type="ECO:0000259" key="7">
    <source>
        <dbReference type="PROSITE" id="PS51755"/>
    </source>
</evidence>
<dbReference type="EMBL" id="JBHSEI010000002">
    <property type="protein sequence ID" value="MFC4637894.1"/>
    <property type="molecule type" value="Genomic_DNA"/>
</dbReference>
<evidence type="ECO:0000256" key="2">
    <source>
        <dbReference type="ARBA" id="ARBA00023012"/>
    </source>
</evidence>
<accession>A0ABV9I8W7</accession>
<dbReference type="RefSeq" id="WP_380060921.1">
    <property type="nucleotide sequence ID" value="NZ_JBHSEI010000002.1"/>
</dbReference>
<dbReference type="PANTHER" id="PTHR48111:SF1">
    <property type="entry name" value="TWO-COMPONENT RESPONSE REGULATOR ORR33"/>
    <property type="match status" value="1"/>
</dbReference>
<evidence type="ECO:0000256" key="6">
    <source>
        <dbReference type="PROSITE-ProRule" id="PRU01091"/>
    </source>
</evidence>
<evidence type="ECO:0000256" key="4">
    <source>
        <dbReference type="ARBA" id="ARBA00023125"/>
    </source>
</evidence>
<keyword evidence="2" id="KW-0902">Two-component regulatory system</keyword>
<evidence type="ECO:0000313" key="9">
    <source>
        <dbReference type="Proteomes" id="UP001595952"/>
    </source>
</evidence>
<keyword evidence="3" id="KW-0805">Transcription regulation</keyword>
<dbReference type="Gene3D" id="1.10.10.10">
    <property type="entry name" value="Winged helix-like DNA-binding domain superfamily/Winged helix DNA-binding domain"/>
    <property type="match status" value="1"/>
</dbReference>
<dbReference type="SUPFAM" id="SSF46894">
    <property type="entry name" value="C-terminal effector domain of the bipartite response regulators"/>
    <property type="match status" value="1"/>
</dbReference>
<evidence type="ECO:0000313" key="8">
    <source>
        <dbReference type="EMBL" id="MFC4637894.1"/>
    </source>
</evidence>
<feature type="DNA-binding region" description="OmpR/PhoB-type" evidence="6">
    <location>
        <begin position="22"/>
        <end position="117"/>
    </location>
</feature>
<protein>
    <submittedName>
        <fullName evidence="8">Response regulator transcription factor</fullName>
    </submittedName>
</protein>
<dbReference type="InterPro" id="IPR036388">
    <property type="entry name" value="WH-like_DNA-bd_sf"/>
</dbReference>
<dbReference type="Pfam" id="PF00486">
    <property type="entry name" value="Trans_reg_C"/>
    <property type="match status" value="1"/>
</dbReference>
<organism evidence="8 9">
    <name type="scientific">Deinococcus hohokamensis</name>
    <dbReference type="NCBI Taxonomy" id="309883"/>
    <lineage>
        <taxon>Bacteria</taxon>
        <taxon>Thermotogati</taxon>
        <taxon>Deinococcota</taxon>
        <taxon>Deinococci</taxon>
        <taxon>Deinococcales</taxon>
        <taxon>Deinococcaceae</taxon>
        <taxon>Deinococcus</taxon>
    </lineage>
</organism>
<keyword evidence="1" id="KW-0597">Phosphoprotein</keyword>
<dbReference type="PANTHER" id="PTHR48111">
    <property type="entry name" value="REGULATOR OF RPOS"/>
    <property type="match status" value="1"/>
</dbReference>
<dbReference type="Proteomes" id="UP001595952">
    <property type="component" value="Unassembled WGS sequence"/>
</dbReference>
<dbReference type="SMART" id="SM00862">
    <property type="entry name" value="Trans_reg_C"/>
    <property type="match status" value="1"/>
</dbReference>
<name>A0ABV9I8W7_9DEIO</name>
<keyword evidence="4 6" id="KW-0238">DNA-binding</keyword>
<reference evidence="9" key="1">
    <citation type="journal article" date="2019" name="Int. J. Syst. Evol. Microbiol.">
        <title>The Global Catalogue of Microorganisms (GCM) 10K type strain sequencing project: providing services to taxonomists for standard genome sequencing and annotation.</title>
        <authorList>
            <consortium name="The Broad Institute Genomics Platform"/>
            <consortium name="The Broad Institute Genome Sequencing Center for Infectious Disease"/>
            <person name="Wu L."/>
            <person name="Ma J."/>
        </authorList>
    </citation>
    <scope>NUCLEOTIDE SEQUENCE [LARGE SCALE GENOMIC DNA]</scope>
    <source>
        <strain evidence="9">CCUG 55995</strain>
    </source>
</reference>
<dbReference type="InterPro" id="IPR016032">
    <property type="entry name" value="Sig_transdc_resp-reg_C-effctor"/>
</dbReference>
<sequence length="118" mass="13131">MKPYDADELMARIRVQLRSTSGRVLNCGPLQVHLERRQVFCGEAQVPVTDTEYRLLALLAREPGQVYDWEALKAAVWGEKASSSPEVHLSNIRQKLTGVGGGRLIRTVRGAGYALRAR</sequence>
<comment type="caution">
    <text evidence="8">The sequence shown here is derived from an EMBL/GenBank/DDBJ whole genome shotgun (WGS) entry which is preliminary data.</text>
</comment>
<gene>
    <name evidence="8" type="ORF">ACFO0D_06025</name>
</gene>
<dbReference type="InterPro" id="IPR039420">
    <property type="entry name" value="WalR-like"/>
</dbReference>